<proteinExistence type="inferred from homology"/>
<evidence type="ECO:0000256" key="1">
    <source>
        <dbReference type="ARBA" id="ARBA00001931"/>
    </source>
</evidence>
<comment type="similarity">
    <text evidence="2">Belongs to the bacterial PQQ dehydrogenase family.</text>
</comment>
<feature type="domain" description="Pyrrolo-quinoline quinone repeat" evidence="4">
    <location>
        <begin position="2"/>
        <end position="95"/>
    </location>
</feature>
<dbReference type="EMBL" id="UINC01022920">
    <property type="protein sequence ID" value="SVA93544.1"/>
    <property type="molecule type" value="Genomic_DNA"/>
</dbReference>
<feature type="non-terminal residue" evidence="6">
    <location>
        <position position="1"/>
    </location>
</feature>
<dbReference type="AlphaFoldDB" id="A0A381ZWS4"/>
<dbReference type="Pfam" id="PF13360">
    <property type="entry name" value="PQQ_2"/>
    <property type="match status" value="1"/>
</dbReference>
<dbReference type="GO" id="GO:0016491">
    <property type="term" value="F:oxidoreductase activity"/>
    <property type="evidence" value="ECO:0007669"/>
    <property type="project" value="UniProtKB-KW"/>
</dbReference>
<protein>
    <recommendedName>
        <fullName evidence="4 5">Pyrrolo-quinoline quinone repeat domain-containing protein</fullName>
    </recommendedName>
</protein>
<keyword evidence="3" id="KW-0560">Oxidoreductase</keyword>
<feature type="domain" description="Pyrrolo-quinoline quinone repeat" evidence="5">
    <location>
        <begin position="136"/>
        <end position="286"/>
    </location>
</feature>
<evidence type="ECO:0000256" key="3">
    <source>
        <dbReference type="ARBA" id="ARBA00023002"/>
    </source>
</evidence>
<dbReference type="PANTHER" id="PTHR32303">
    <property type="entry name" value="QUINOPROTEIN ALCOHOL DEHYDROGENASE (CYTOCHROME C)"/>
    <property type="match status" value="1"/>
</dbReference>
<gene>
    <name evidence="6" type="ORF">METZ01_LOCUS146398</name>
</gene>
<dbReference type="InterPro" id="IPR011047">
    <property type="entry name" value="Quinoprotein_ADH-like_sf"/>
</dbReference>
<reference evidence="6" key="1">
    <citation type="submission" date="2018-05" db="EMBL/GenBank/DDBJ databases">
        <authorList>
            <person name="Lanie J.A."/>
            <person name="Ng W.-L."/>
            <person name="Kazmierczak K.M."/>
            <person name="Andrzejewski T.M."/>
            <person name="Davidsen T.M."/>
            <person name="Wayne K.J."/>
            <person name="Tettelin H."/>
            <person name="Glass J.I."/>
            <person name="Rusch D."/>
            <person name="Podicherti R."/>
            <person name="Tsui H.-C.T."/>
            <person name="Winkler M.E."/>
        </authorList>
    </citation>
    <scope>NUCLEOTIDE SEQUENCE</scope>
</reference>
<dbReference type="Gene3D" id="2.140.10.10">
    <property type="entry name" value="Quinoprotein alcohol dehydrogenase-like superfamily"/>
    <property type="match status" value="2"/>
</dbReference>
<comment type="cofactor">
    <cofactor evidence="1">
        <name>pyrroloquinoline quinone</name>
        <dbReference type="ChEBI" id="CHEBI:58442"/>
    </cofactor>
</comment>
<dbReference type="PANTHER" id="PTHR32303:SF10">
    <property type="entry name" value="OUTER MEMBRANE PROTEIN ASSEMBLY FACTOR BAMB"/>
    <property type="match status" value="1"/>
</dbReference>
<evidence type="ECO:0000313" key="6">
    <source>
        <dbReference type="EMBL" id="SVA93544.1"/>
    </source>
</evidence>
<evidence type="ECO:0000256" key="2">
    <source>
        <dbReference type="ARBA" id="ARBA00008156"/>
    </source>
</evidence>
<dbReference type="SMART" id="SM00564">
    <property type="entry name" value="PQQ"/>
    <property type="match status" value="4"/>
</dbReference>
<organism evidence="6">
    <name type="scientific">marine metagenome</name>
    <dbReference type="NCBI Taxonomy" id="408172"/>
    <lineage>
        <taxon>unclassified sequences</taxon>
        <taxon>metagenomes</taxon>
        <taxon>ecological metagenomes</taxon>
    </lineage>
</organism>
<accession>A0A381ZWS4</accession>
<name>A0A381ZWS4_9ZZZZ</name>
<evidence type="ECO:0000259" key="5">
    <source>
        <dbReference type="Pfam" id="PF13360"/>
    </source>
</evidence>
<dbReference type="Pfam" id="PF01011">
    <property type="entry name" value="PQQ"/>
    <property type="match status" value="1"/>
</dbReference>
<sequence>IDGQTGTLNWRHYTISEEPKQVGVSPVGTPILSPSGAPTWSSPTVDRDRGLVYIGTGENYSSPAEGNSDAILAINLQDGSRVWTRRSTAGDAWNVACMMADNPNCPEEDGPDFDHGSSILLVQHDDGSELLLAGHKNGTVYALDPDNEGSLLWSRKVGRGSIQGGVHWGMAWGESVLYVPINDMNNTRNGDYLDPALARPGVHAIDTRTGEILWSHIQKNVCHPDKEFCDPGVSAPITAMPGAVFAGHLDGFIRAYDKNTGRKLWEFDSRPSILASNGVRGQGGSISGAGPAIADGHVVINSGYGLYNHEAGNLLLTFGVPE</sequence>
<dbReference type="InterPro" id="IPR018391">
    <property type="entry name" value="PQQ_b-propeller_rpt"/>
</dbReference>
<dbReference type="SUPFAM" id="SSF50998">
    <property type="entry name" value="Quinoprotein alcohol dehydrogenase-like"/>
    <property type="match status" value="1"/>
</dbReference>
<evidence type="ECO:0000259" key="4">
    <source>
        <dbReference type="Pfam" id="PF01011"/>
    </source>
</evidence>
<dbReference type="InterPro" id="IPR002372">
    <property type="entry name" value="PQQ_rpt_dom"/>
</dbReference>